<evidence type="ECO:0000259" key="1">
    <source>
        <dbReference type="Pfam" id="PF01425"/>
    </source>
</evidence>
<feature type="domain" description="Scytalone dehydratase-like protein Arp1 N-terminal" evidence="2">
    <location>
        <begin position="44"/>
        <end position="151"/>
    </location>
</feature>
<dbReference type="HOGENOM" id="CLU_020129_2_0_1"/>
<evidence type="ECO:0000313" key="3">
    <source>
        <dbReference type="EMBL" id="EFR04156.1"/>
    </source>
</evidence>
<evidence type="ECO:0000259" key="2">
    <source>
        <dbReference type="Pfam" id="PF26053"/>
    </source>
</evidence>
<accession>E4V291</accession>
<protein>
    <submittedName>
        <fullName evidence="3">Amidase</fullName>
    </submittedName>
</protein>
<dbReference type="OMA" id="ASYGLWG"/>
<name>E4V291_ARTGP</name>
<reference evidence="4" key="1">
    <citation type="journal article" date="2012" name="MBio">
        <title>Comparative genome analysis of Trichophyton rubrum and related dermatophytes reveals candidate genes involved in infection.</title>
        <authorList>
            <person name="Martinez D.A."/>
            <person name="Oliver B.G."/>
            <person name="Graeser Y."/>
            <person name="Goldberg J.M."/>
            <person name="Li W."/>
            <person name="Martinez-Rossi N.M."/>
            <person name="Monod M."/>
            <person name="Shelest E."/>
            <person name="Barton R.C."/>
            <person name="Birch E."/>
            <person name="Brakhage A.A."/>
            <person name="Chen Z."/>
            <person name="Gurr S.J."/>
            <person name="Heiman D."/>
            <person name="Heitman J."/>
            <person name="Kosti I."/>
            <person name="Rossi A."/>
            <person name="Saif S."/>
            <person name="Samalova M."/>
            <person name="Saunders C.W."/>
            <person name="Shea T."/>
            <person name="Summerbell R.C."/>
            <person name="Xu J."/>
            <person name="Young S."/>
            <person name="Zeng Q."/>
            <person name="Birren B.W."/>
            <person name="Cuomo C.A."/>
            <person name="White T.C."/>
        </authorList>
    </citation>
    <scope>NUCLEOTIDE SEQUENCE [LARGE SCALE GENOMIC DNA]</scope>
    <source>
        <strain evidence="4">ATCC MYA-4604 / CBS 118893</strain>
    </source>
</reference>
<keyword evidence="4" id="KW-1185">Reference proteome</keyword>
<dbReference type="PANTHER" id="PTHR46310">
    <property type="entry name" value="AMIDASE 1"/>
    <property type="match status" value="1"/>
</dbReference>
<proteinExistence type="predicted"/>
<dbReference type="GeneID" id="10026413"/>
<gene>
    <name evidence="3" type="ORF">MGYG_07163</name>
</gene>
<feature type="domain" description="Amidase" evidence="1">
    <location>
        <begin position="215"/>
        <end position="385"/>
    </location>
</feature>
<dbReference type="Pfam" id="PF01425">
    <property type="entry name" value="Amidase"/>
    <property type="match status" value="1"/>
</dbReference>
<dbReference type="InterPro" id="IPR036928">
    <property type="entry name" value="AS_sf"/>
</dbReference>
<dbReference type="OrthoDB" id="5423360at2759"/>
<organism evidence="4">
    <name type="scientific">Arthroderma gypseum (strain ATCC MYA-4604 / CBS 118893)</name>
    <name type="common">Microsporum gypseum</name>
    <dbReference type="NCBI Taxonomy" id="535722"/>
    <lineage>
        <taxon>Eukaryota</taxon>
        <taxon>Fungi</taxon>
        <taxon>Dikarya</taxon>
        <taxon>Ascomycota</taxon>
        <taxon>Pezizomycotina</taxon>
        <taxon>Eurotiomycetes</taxon>
        <taxon>Eurotiomycetidae</taxon>
        <taxon>Onygenales</taxon>
        <taxon>Arthrodermataceae</taxon>
        <taxon>Nannizzia</taxon>
    </lineage>
</organism>
<dbReference type="EMBL" id="DS989827">
    <property type="protein sequence ID" value="EFR04156.1"/>
    <property type="molecule type" value="Genomic_DNA"/>
</dbReference>
<dbReference type="eggNOG" id="KOG1211">
    <property type="taxonomic scope" value="Eukaryota"/>
</dbReference>
<dbReference type="Pfam" id="PF26053">
    <property type="entry name" value="DUF8016"/>
    <property type="match status" value="1"/>
</dbReference>
<dbReference type="STRING" id="535722.E4V291"/>
<dbReference type="InterPro" id="IPR023631">
    <property type="entry name" value="Amidase_dom"/>
</dbReference>
<evidence type="ECO:0000313" key="4">
    <source>
        <dbReference type="Proteomes" id="UP000002669"/>
    </source>
</evidence>
<dbReference type="SUPFAM" id="SSF75304">
    <property type="entry name" value="Amidase signature (AS) enzymes"/>
    <property type="match status" value="1"/>
</dbReference>
<dbReference type="Gene3D" id="3.90.1300.10">
    <property type="entry name" value="Amidase signature (AS) domain"/>
    <property type="match status" value="1"/>
</dbReference>
<dbReference type="InterPro" id="IPR058329">
    <property type="entry name" value="Arp1_N"/>
</dbReference>
<dbReference type="PANTHER" id="PTHR46310:SF7">
    <property type="entry name" value="AMIDASE 1"/>
    <property type="match status" value="1"/>
</dbReference>
<dbReference type="Proteomes" id="UP000002669">
    <property type="component" value="Unassembled WGS sequence"/>
</dbReference>
<dbReference type="InParanoid" id="E4V291"/>
<dbReference type="RefSeq" id="XP_003171164.1">
    <property type="nucleotide sequence ID" value="XM_003171116.1"/>
</dbReference>
<dbReference type="VEuPathDB" id="FungiDB:MGYG_07163"/>
<sequence length="622" mass="68569">MSEQRFIPGLKPTMVTQIGPEASYYVRARVEASLPDYLPACSFTVTPAVVLHGQLGELSSETIQETFDRFLDVDDVFQEAFTKDTFLILSMPIGSQPAKVGNSTLSHTSTGRLSLEALPAELASSLKSKSLVLCVLDGEFDLPEGPYFIVGQNLHQAWRLYPDTLGAFSTTVVPDDTMAISPDSYTQTFRSLQSSGFTGADASVAVPSRLYFRRSDERPLDGMRIAVKDNIHLNGVITGLGNRAYAELYGRQTESAQFIQDLVNKGAVIVGKTKLSAFAGSEIPPCQCIDYFPPWNPRGDGYQGPSGSSSGAAAAAAGYIWLDFSICTDTTGSMRYPATSHGVWGHRSTWNSINWAGIIPSCPSFDTVGLLARTPTEINDVLKTSGATQKSNDWPTTILYPTEWFPLNNSNQQSMTDAFVKALEALLGVTHKEISLAEEWSKSGPEDLRDKSLVDLEDMAVTLGGYDSYHYFDDFRSQYFQKFQKPPYVSPTHTERWKLDEAETSEERSKAFEMIPRFRAWAFEKLLPISREGTCQTIMIVPHGRPGANYRDGPYKGDPTFFTSMLGVPQIVVPSTDLTLVKVAEGALKKAGWPTDILTGRFLFEVGDNERYSTVPQNKPNL</sequence>
<dbReference type="AlphaFoldDB" id="E4V291"/>